<organism evidence="5 6">
    <name type="scientific">Sciurus vulgaris</name>
    <name type="common">Eurasian red squirrel</name>
    <dbReference type="NCBI Taxonomy" id="55149"/>
    <lineage>
        <taxon>Eukaryota</taxon>
        <taxon>Metazoa</taxon>
        <taxon>Chordata</taxon>
        <taxon>Craniata</taxon>
        <taxon>Vertebrata</taxon>
        <taxon>Euteleostomi</taxon>
        <taxon>Mammalia</taxon>
        <taxon>Eutheria</taxon>
        <taxon>Euarchontoglires</taxon>
        <taxon>Glires</taxon>
        <taxon>Rodentia</taxon>
        <taxon>Sciuromorpha</taxon>
        <taxon>Sciuridae</taxon>
        <taxon>Sciurinae</taxon>
        <taxon>Sciurini</taxon>
        <taxon>Sciurus</taxon>
    </lineage>
</organism>
<accession>A0A8D2APN5</accession>
<evidence type="ECO:0000313" key="6">
    <source>
        <dbReference type="Proteomes" id="UP000694564"/>
    </source>
</evidence>
<dbReference type="Pfam" id="PF15004">
    <property type="entry name" value="MYEOV2"/>
    <property type="match status" value="1"/>
</dbReference>
<evidence type="ECO:0000256" key="3">
    <source>
        <dbReference type="ARBA" id="ARBA00022790"/>
    </source>
</evidence>
<evidence type="ECO:0000256" key="2">
    <source>
        <dbReference type="ARBA" id="ARBA00014874"/>
    </source>
</evidence>
<dbReference type="Proteomes" id="UP000694564">
    <property type="component" value="Chromosome 1"/>
</dbReference>
<dbReference type="GO" id="GO:0008180">
    <property type="term" value="C:COP9 signalosome"/>
    <property type="evidence" value="ECO:0007669"/>
    <property type="project" value="UniProtKB-KW"/>
</dbReference>
<dbReference type="InterPro" id="IPR029391">
    <property type="entry name" value="CSN9_metazoa"/>
</dbReference>
<comment type="similarity">
    <text evidence="1">Belongs to the CSN9 family.</text>
</comment>
<name>A0A8D2APN5_SCIVU</name>
<evidence type="ECO:0000313" key="5">
    <source>
        <dbReference type="Ensembl" id="ENSSVLP00005004547.1"/>
    </source>
</evidence>
<feature type="region of interest" description="Disordered" evidence="4">
    <location>
        <begin position="1"/>
        <end position="22"/>
    </location>
</feature>
<keyword evidence="6" id="KW-1185">Reference proteome</keyword>
<dbReference type="AlphaFoldDB" id="A0A8D2APN5"/>
<evidence type="ECO:0000256" key="4">
    <source>
        <dbReference type="SAM" id="MobiDB-lite"/>
    </source>
</evidence>
<reference evidence="5" key="3">
    <citation type="submission" date="2025-09" db="UniProtKB">
        <authorList>
            <consortium name="Ensembl"/>
        </authorList>
    </citation>
    <scope>IDENTIFICATION</scope>
</reference>
<evidence type="ECO:0000256" key="1">
    <source>
        <dbReference type="ARBA" id="ARBA00009162"/>
    </source>
</evidence>
<protein>
    <recommendedName>
        <fullName evidence="2">COP9 signalosome complex subunit 9</fullName>
    </recommendedName>
</protein>
<keyword evidence="3" id="KW-0736">Signalosome</keyword>
<reference evidence="5" key="1">
    <citation type="submission" date="2020-06" db="EMBL/GenBank/DDBJ databases">
        <authorList>
            <consortium name="Wellcome Sanger Institute Data Sharing"/>
        </authorList>
    </citation>
    <scope>NUCLEOTIDE SEQUENCE [LARGE SCALE GENOMIC DNA]</scope>
</reference>
<reference evidence="5" key="2">
    <citation type="submission" date="2025-08" db="UniProtKB">
        <authorList>
            <consortium name="Ensembl"/>
        </authorList>
    </citation>
    <scope>IDENTIFICATION</scope>
</reference>
<proteinExistence type="inferred from homology"/>
<dbReference type="Ensembl" id="ENSSVLT00005005012.1">
    <property type="protein sequence ID" value="ENSSVLP00005004547.1"/>
    <property type="gene ID" value="ENSSVLG00005003637.1"/>
</dbReference>
<sequence>IQTGMNEMFPEGTEPRDLGEAGGRTRLLIDTVGGEKAVHVHFLNDYEESGAVAHTCNSKQLRRLRQEDCKFEASLNKLMRPCLKIKNKKGWGTQLRG</sequence>